<evidence type="ECO:0000256" key="1">
    <source>
        <dbReference type="SAM" id="MobiDB-lite"/>
    </source>
</evidence>
<sequence length="186" mass="18919">MPPSVVRSPVQPLTPRLNVSVGASTAADLPTSRAGESPSASAPTPTKTAARRHSAAPDVSSSPQKVAYVGAASALCIDASTTRLHLAGCDNRATQLFTRSSAHELRTATGLCAGAPSGASRGSLVVAEECNGSQDQRWTIAGDGSIRQGTLCLDALNAGTGPGTLIQLWDCGGGDNQDWRASAPRL</sequence>
<reference evidence="3 4" key="1">
    <citation type="submission" date="2024-10" db="EMBL/GenBank/DDBJ databases">
        <title>The Natural Products Discovery Center: Release of the First 8490 Sequenced Strains for Exploring Actinobacteria Biosynthetic Diversity.</title>
        <authorList>
            <person name="Kalkreuter E."/>
            <person name="Kautsar S.A."/>
            <person name="Yang D."/>
            <person name="Bader C.D."/>
            <person name="Teijaro C.N."/>
            <person name="Fluegel L."/>
            <person name="Davis C.M."/>
            <person name="Simpson J.R."/>
            <person name="Lauterbach L."/>
            <person name="Steele A.D."/>
            <person name="Gui C."/>
            <person name="Meng S."/>
            <person name="Li G."/>
            <person name="Viehrig K."/>
            <person name="Ye F."/>
            <person name="Su P."/>
            <person name="Kiefer A.F."/>
            <person name="Nichols A."/>
            <person name="Cepeda A.J."/>
            <person name="Yan W."/>
            <person name="Fan B."/>
            <person name="Jiang Y."/>
            <person name="Adhikari A."/>
            <person name="Zheng C.-J."/>
            <person name="Schuster L."/>
            <person name="Cowan T.M."/>
            <person name="Smanski M.J."/>
            <person name="Chevrette M.G."/>
            <person name="De Carvalho L.P.S."/>
            <person name="Shen B."/>
        </authorList>
    </citation>
    <scope>NUCLEOTIDE SEQUENCE [LARGE SCALE GENOMIC DNA]</scope>
    <source>
        <strain evidence="3 4">NPDC087220</strain>
    </source>
</reference>
<name>A0ABW8EIB7_STRT5</name>
<evidence type="ECO:0000313" key="3">
    <source>
        <dbReference type="EMBL" id="MFJ2821917.1"/>
    </source>
</evidence>
<feature type="compositionally biased region" description="Low complexity" evidence="1">
    <location>
        <begin position="37"/>
        <end position="48"/>
    </location>
</feature>
<dbReference type="SUPFAM" id="SSF50370">
    <property type="entry name" value="Ricin B-like lectins"/>
    <property type="match status" value="1"/>
</dbReference>
<accession>A0ABW8EIB7</accession>
<dbReference type="Gene3D" id="2.80.10.50">
    <property type="match status" value="2"/>
</dbReference>
<comment type="caution">
    <text evidence="3">The sequence shown here is derived from an EMBL/GenBank/DDBJ whole genome shotgun (WGS) entry which is preliminary data.</text>
</comment>
<dbReference type="InterPro" id="IPR035992">
    <property type="entry name" value="Ricin_B-like_lectins"/>
</dbReference>
<proteinExistence type="predicted"/>
<feature type="region of interest" description="Disordered" evidence="1">
    <location>
        <begin position="1"/>
        <end position="62"/>
    </location>
</feature>
<dbReference type="SMART" id="SM00458">
    <property type="entry name" value="RICIN"/>
    <property type="match status" value="1"/>
</dbReference>
<dbReference type="PROSITE" id="PS50231">
    <property type="entry name" value="RICIN_B_LECTIN"/>
    <property type="match status" value="1"/>
</dbReference>
<gene>
    <name evidence="3" type="ORF">ACIO7M_12470</name>
</gene>
<dbReference type="RefSeq" id="WP_402380237.1">
    <property type="nucleotide sequence ID" value="NZ_JBIUYY010000004.1"/>
</dbReference>
<organism evidence="3 4">
    <name type="scientific">Streptomyces toxytricini</name>
    <name type="common">Actinomyces toxytricini</name>
    <dbReference type="NCBI Taxonomy" id="67369"/>
    <lineage>
        <taxon>Bacteria</taxon>
        <taxon>Bacillati</taxon>
        <taxon>Actinomycetota</taxon>
        <taxon>Actinomycetes</taxon>
        <taxon>Kitasatosporales</taxon>
        <taxon>Streptomycetaceae</taxon>
        <taxon>Streptomyces</taxon>
    </lineage>
</organism>
<feature type="domain" description="Ricin B lectin" evidence="2">
    <location>
        <begin position="64"/>
        <end position="182"/>
    </location>
</feature>
<evidence type="ECO:0000259" key="2">
    <source>
        <dbReference type="SMART" id="SM00458"/>
    </source>
</evidence>
<dbReference type="Pfam" id="PF00652">
    <property type="entry name" value="Ricin_B_lectin"/>
    <property type="match status" value="1"/>
</dbReference>
<evidence type="ECO:0000313" key="4">
    <source>
        <dbReference type="Proteomes" id="UP001617351"/>
    </source>
</evidence>
<dbReference type="Proteomes" id="UP001617351">
    <property type="component" value="Unassembled WGS sequence"/>
</dbReference>
<dbReference type="EMBL" id="JBIUYY010000004">
    <property type="protein sequence ID" value="MFJ2821917.1"/>
    <property type="molecule type" value="Genomic_DNA"/>
</dbReference>
<protein>
    <submittedName>
        <fullName evidence="3">Ricin-type beta-trefoil lectin domain protein</fullName>
    </submittedName>
</protein>
<keyword evidence="4" id="KW-1185">Reference proteome</keyword>
<dbReference type="InterPro" id="IPR000772">
    <property type="entry name" value="Ricin_B_lectin"/>
</dbReference>